<sequence>MLRGSVELDANAKTGPFQWTVVGRADREVLTPYEKQLQDQVRANSPGGPGSSMLGFYDQTQLREYYVDFDVGPRVHFRLGKQEVAWGETDFFHPTDLINGYDFRWRSFIERDNDELRKPLIMANGNFDIPALQGSLQVLIRPGIDQLTDIGNTYDLSGGRWAEQPNKGADFLAPGALTTNYRSRYANENDVSGGVRWTGILGSANYAISYLNTYHPDPIVNSAFVPWGQKPKGTLGDFIFPKMNVFGASISNEIPAIDSVVAAEVAYQNNVAYNVGSNFLNGALPGFGGVITKDVVVSSLRIDKQLRLMQLLGTSEDTLASLQLFDTWIQNFHDSDDLVYQAGFGKKAKQHTTLLTGFFTLNYMNSRLNPGLAAGLDISNGDAFVIPSVEYKVGNHWRFVAEADIFFPRHQKYPGQIEQSTAPLGGFANNDQFMIRATYQF</sequence>
<gene>
    <name evidence="1" type="ORF">AYM40_21565</name>
</gene>
<reference evidence="1 2" key="1">
    <citation type="journal article" date="2016" name="Gene">
        <title>PacBio SMRT assembly of a complex multi-replicon genome reveals chlorocatechol degradative operon in a region of genome plasticity.</title>
        <authorList>
            <person name="Ricker N."/>
            <person name="Shen S.Y."/>
            <person name="Goordial J."/>
            <person name="Jin S."/>
            <person name="Fulthorpe R.R."/>
        </authorList>
    </citation>
    <scope>NUCLEOTIDE SEQUENCE [LARGE SCALE GENOMIC DNA]</scope>
    <source>
        <strain evidence="1 2">OLGA172</strain>
    </source>
</reference>
<protein>
    <submittedName>
        <fullName evidence="1">LysR family transcriptional regulator</fullName>
    </submittedName>
</protein>
<proteinExistence type="predicted"/>
<dbReference type="Pfam" id="PF06980">
    <property type="entry name" value="DUF1302"/>
    <property type="match status" value="1"/>
</dbReference>
<dbReference type="KEGG" id="buz:AYM40_21565"/>
<accession>A0A167WL26</accession>
<dbReference type="InterPro" id="IPR010727">
    <property type="entry name" value="DUF1302"/>
</dbReference>
<evidence type="ECO:0000313" key="2">
    <source>
        <dbReference type="Proteomes" id="UP000076852"/>
    </source>
</evidence>
<keyword evidence="2" id="KW-1185">Reference proteome</keyword>
<organism evidence="1 2">
    <name type="scientific">Paraburkholderia phytofirmans OLGA172</name>
    <dbReference type="NCBI Taxonomy" id="1417228"/>
    <lineage>
        <taxon>Bacteria</taxon>
        <taxon>Pseudomonadati</taxon>
        <taxon>Pseudomonadota</taxon>
        <taxon>Betaproteobacteria</taxon>
        <taxon>Burkholderiales</taxon>
        <taxon>Burkholderiaceae</taxon>
        <taxon>Paraburkholderia</taxon>
    </lineage>
</organism>
<dbReference type="STRING" id="1804984.AYM40_21565"/>
<dbReference type="OrthoDB" id="8522166at2"/>
<dbReference type="Proteomes" id="UP000076852">
    <property type="component" value="Chromosome 2"/>
</dbReference>
<name>A0A167WL26_9BURK</name>
<dbReference type="AlphaFoldDB" id="A0A167WL26"/>
<dbReference type="EMBL" id="CP014579">
    <property type="protein sequence ID" value="ANB77417.1"/>
    <property type="molecule type" value="Genomic_DNA"/>
</dbReference>
<evidence type="ECO:0000313" key="1">
    <source>
        <dbReference type="EMBL" id="ANB77417.1"/>
    </source>
</evidence>